<reference evidence="2 3" key="1">
    <citation type="submission" date="2020-08" db="EMBL/GenBank/DDBJ databases">
        <title>Acidobacteriota in marine sediments use diverse sulfur dissimilation pathways.</title>
        <authorList>
            <person name="Wasmund K."/>
        </authorList>
    </citation>
    <scope>NUCLEOTIDE SEQUENCE [LARGE SCALE GENOMIC DNA]</scope>
    <source>
        <strain evidence="2">MAG AM4</strain>
    </source>
</reference>
<dbReference type="AlphaFoldDB" id="A0A8J6Y5P0"/>
<proteinExistence type="predicted"/>
<evidence type="ECO:0000256" key="1">
    <source>
        <dbReference type="SAM" id="Phobius"/>
    </source>
</evidence>
<dbReference type="Proteomes" id="UP000648239">
    <property type="component" value="Unassembled WGS sequence"/>
</dbReference>
<evidence type="ECO:0000313" key="3">
    <source>
        <dbReference type="Proteomes" id="UP000648239"/>
    </source>
</evidence>
<sequence>MTDTRVAQVFASMVGLGFLQDIQLSASHCYLVAAFMAALPLLALPFIDVEDVAKRKQKERLVEIPTSSSAPEG</sequence>
<evidence type="ECO:0000313" key="2">
    <source>
        <dbReference type="EMBL" id="MBD3867580.1"/>
    </source>
</evidence>
<organism evidence="2 3">
    <name type="scientific">Candidatus Polarisedimenticola svalbardensis</name>
    <dbReference type="NCBI Taxonomy" id="2886004"/>
    <lineage>
        <taxon>Bacteria</taxon>
        <taxon>Pseudomonadati</taxon>
        <taxon>Acidobacteriota</taxon>
        <taxon>Candidatus Polarisedimenticolia</taxon>
        <taxon>Candidatus Polarisedimenticolales</taxon>
        <taxon>Candidatus Polarisedimenticolaceae</taxon>
        <taxon>Candidatus Polarisedimenticola</taxon>
    </lineage>
</organism>
<accession>A0A8J6Y5P0</accession>
<gene>
    <name evidence="2" type="ORF">IFK94_05595</name>
</gene>
<protein>
    <submittedName>
        <fullName evidence="2">Uncharacterized protein</fullName>
    </submittedName>
</protein>
<name>A0A8J6Y5P0_9BACT</name>
<dbReference type="EMBL" id="JACXWD010000012">
    <property type="protein sequence ID" value="MBD3867580.1"/>
    <property type="molecule type" value="Genomic_DNA"/>
</dbReference>
<keyword evidence="1" id="KW-0472">Membrane</keyword>
<comment type="caution">
    <text evidence="2">The sequence shown here is derived from an EMBL/GenBank/DDBJ whole genome shotgun (WGS) entry which is preliminary data.</text>
</comment>
<feature type="transmembrane region" description="Helical" evidence="1">
    <location>
        <begin position="22"/>
        <end position="47"/>
    </location>
</feature>
<keyword evidence="1" id="KW-0812">Transmembrane</keyword>
<keyword evidence="1" id="KW-1133">Transmembrane helix</keyword>